<evidence type="ECO:0000313" key="9">
    <source>
        <dbReference type="Proteomes" id="UP001139263"/>
    </source>
</evidence>
<dbReference type="Pfam" id="PF00877">
    <property type="entry name" value="NLPC_P60"/>
    <property type="match status" value="1"/>
</dbReference>
<comment type="similarity">
    <text evidence="1">Belongs to the peptidase C40 family.</text>
</comment>
<dbReference type="GO" id="GO:0006508">
    <property type="term" value="P:proteolysis"/>
    <property type="evidence" value="ECO:0007669"/>
    <property type="project" value="UniProtKB-KW"/>
</dbReference>
<reference evidence="8" key="1">
    <citation type="submission" date="2022-03" db="EMBL/GenBank/DDBJ databases">
        <title>Draft Genome Sequence of Firmicute Strain S0AB, a Heterotrophic Iron/Sulfur-Oxidizing Extreme Acidophile.</title>
        <authorList>
            <person name="Vergara E."/>
            <person name="Pakostova E."/>
            <person name="Johnson D.B."/>
            <person name="Holmes D.S."/>
        </authorList>
    </citation>
    <scope>NUCLEOTIDE SEQUENCE</scope>
    <source>
        <strain evidence="8">S0AB</strain>
    </source>
</reference>
<keyword evidence="9" id="KW-1185">Reference proteome</keyword>
<evidence type="ECO:0000256" key="2">
    <source>
        <dbReference type="ARBA" id="ARBA00022670"/>
    </source>
</evidence>
<dbReference type="PANTHER" id="PTHR47053:SF1">
    <property type="entry name" value="MUREIN DD-ENDOPEPTIDASE MEPH-RELATED"/>
    <property type="match status" value="1"/>
</dbReference>
<dbReference type="PANTHER" id="PTHR47053">
    <property type="entry name" value="MUREIN DD-ENDOPEPTIDASE MEPH-RELATED"/>
    <property type="match status" value="1"/>
</dbReference>
<dbReference type="RefSeq" id="WP_241712726.1">
    <property type="nucleotide sequence ID" value="NZ_JALBUF010000003.1"/>
</dbReference>
<dbReference type="InterPro" id="IPR000064">
    <property type="entry name" value="NLP_P60_dom"/>
</dbReference>
<feature type="compositionally biased region" description="Polar residues" evidence="5">
    <location>
        <begin position="138"/>
        <end position="157"/>
    </location>
</feature>
<feature type="region of interest" description="Disordered" evidence="5">
    <location>
        <begin position="114"/>
        <end position="161"/>
    </location>
</feature>
<evidence type="ECO:0000256" key="5">
    <source>
        <dbReference type="SAM" id="MobiDB-lite"/>
    </source>
</evidence>
<keyword evidence="6" id="KW-1133">Transmembrane helix</keyword>
<feature type="domain" description="NlpC/P60" evidence="7">
    <location>
        <begin position="180"/>
        <end position="309"/>
    </location>
</feature>
<dbReference type="AlphaFoldDB" id="A0A9X1V845"/>
<sequence>MQLTTKKTLTTLIGSGILMSTIAFPFMSSFPLAFASTMATESSSQAVVVHAAYLKTSPHLGTYNEIQLVQVGTNLQVLSATRYWLHVQLPDGTIGYITADHYYVSQFSTSSIPSSNGGQSQTHSVTSTATVTQSVPVNSSSTQQATGYTQHNDSSGSILPPGVTIDPNIQPLVPLTASYAAKLQAVEQIATSKLGTPYIWGHNEDRGQYGFDCSNFVQYVFHEALGYDFSSSSKVQFERIGWNIPISQMQPGDELFFSDTTNPSGSAHVGIYIGHGEMIEEGGGLGKVGYLSIDHGFWSHHLVAVHQMF</sequence>
<evidence type="ECO:0000256" key="4">
    <source>
        <dbReference type="ARBA" id="ARBA00022807"/>
    </source>
</evidence>
<keyword evidence="6" id="KW-0812">Transmembrane</keyword>
<feature type="compositionally biased region" description="Low complexity" evidence="5">
    <location>
        <begin position="119"/>
        <end position="137"/>
    </location>
</feature>
<evidence type="ECO:0000256" key="1">
    <source>
        <dbReference type="ARBA" id="ARBA00007074"/>
    </source>
</evidence>
<gene>
    <name evidence="8" type="ORF">MM817_01273</name>
</gene>
<protein>
    <recommendedName>
        <fullName evidence="7">NlpC/P60 domain-containing protein</fullName>
    </recommendedName>
</protein>
<organism evidence="8 9">
    <name type="scientific">Sulfoacidibacillus ferrooxidans</name>
    <dbReference type="NCBI Taxonomy" id="2005001"/>
    <lineage>
        <taxon>Bacteria</taxon>
        <taxon>Bacillati</taxon>
        <taxon>Bacillota</taxon>
        <taxon>Bacilli</taxon>
        <taxon>Bacillales</taxon>
        <taxon>Alicyclobacillaceae</taxon>
        <taxon>Sulfoacidibacillus</taxon>
    </lineage>
</organism>
<comment type="caution">
    <text evidence="8">The sequence shown here is derived from an EMBL/GenBank/DDBJ whole genome shotgun (WGS) entry which is preliminary data.</text>
</comment>
<dbReference type="Gene3D" id="2.30.30.40">
    <property type="entry name" value="SH3 Domains"/>
    <property type="match status" value="1"/>
</dbReference>
<dbReference type="Gene3D" id="3.90.1720.10">
    <property type="entry name" value="endopeptidase domain like (from Nostoc punctiforme)"/>
    <property type="match status" value="1"/>
</dbReference>
<proteinExistence type="inferred from homology"/>
<keyword evidence="2" id="KW-0645">Protease</keyword>
<dbReference type="InterPro" id="IPR051202">
    <property type="entry name" value="Peptidase_C40"/>
</dbReference>
<dbReference type="GO" id="GO:0008234">
    <property type="term" value="F:cysteine-type peptidase activity"/>
    <property type="evidence" value="ECO:0007669"/>
    <property type="project" value="UniProtKB-KW"/>
</dbReference>
<evidence type="ECO:0000256" key="6">
    <source>
        <dbReference type="SAM" id="Phobius"/>
    </source>
</evidence>
<feature type="transmembrane region" description="Helical" evidence="6">
    <location>
        <begin position="12"/>
        <end position="34"/>
    </location>
</feature>
<keyword evidence="4" id="KW-0788">Thiol protease</keyword>
<dbReference type="Proteomes" id="UP001139263">
    <property type="component" value="Unassembled WGS sequence"/>
</dbReference>
<evidence type="ECO:0000256" key="3">
    <source>
        <dbReference type="ARBA" id="ARBA00022801"/>
    </source>
</evidence>
<keyword evidence="6" id="KW-0472">Membrane</keyword>
<name>A0A9X1V845_9BACL</name>
<evidence type="ECO:0000259" key="7">
    <source>
        <dbReference type="PROSITE" id="PS51935"/>
    </source>
</evidence>
<evidence type="ECO:0000313" key="8">
    <source>
        <dbReference type="EMBL" id="MCI0183003.1"/>
    </source>
</evidence>
<dbReference type="PROSITE" id="PS51935">
    <property type="entry name" value="NLPC_P60"/>
    <property type="match status" value="1"/>
</dbReference>
<accession>A0A9X1V845</accession>
<dbReference type="InterPro" id="IPR038765">
    <property type="entry name" value="Papain-like_cys_pep_sf"/>
</dbReference>
<dbReference type="EMBL" id="JALBUF010000003">
    <property type="protein sequence ID" value="MCI0183003.1"/>
    <property type="molecule type" value="Genomic_DNA"/>
</dbReference>
<keyword evidence="3" id="KW-0378">Hydrolase</keyword>
<dbReference type="SUPFAM" id="SSF54001">
    <property type="entry name" value="Cysteine proteinases"/>
    <property type="match status" value="1"/>
</dbReference>